<protein>
    <submittedName>
        <fullName evidence="2">Uncharacterized protein</fullName>
    </submittedName>
</protein>
<dbReference type="AlphaFoldDB" id="A0A0A9G9M4"/>
<evidence type="ECO:0000256" key="1">
    <source>
        <dbReference type="SAM" id="MobiDB-lite"/>
    </source>
</evidence>
<reference evidence="2" key="2">
    <citation type="journal article" date="2015" name="Data Brief">
        <title>Shoot transcriptome of the giant reed, Arundo donax.</title>
        <authorList>
            <person name="Barrero R.A."/>
            <person name="Guerrero F.D."/>
            <person name="Moolhuijzen P."/>
            <person name="Goolsby J.A."/>
            <person name="Tidwell J."/>
            <person name="Bellgard S.E."/>
            <person name="Bellgard M.I."/>
        </authorList>
    </citation>
    <scope>NUCLEOTIDE SEQUENCE</scope>
    <source>
        <tissue evidence="2">Shoot tissue taken approximately 20 cm above the soil surface</tissue>
    </source>
</reference>
<sequence>MARSAWWLGEAVLRPGLANRRPTWMLPSTAAAAGGGHGAAGGRRRCVREGGATDDSCGEAGPAGERLPVAVASRRREPALDLAPPSPAAIRSPRGAPSPNARGSGRRPEGGKQIWCVGPRSLCCRRRHRRALGTAA</sequence>
<organism evidence="2">
    <name type="scientific">Arundo donax</name>
    <name type="common">Giant reed</name>
    <name type="synonym">Donax arundinaceus</name>
    <dbReference type="NCBI Taxonomy" id="35708"/>
    <lineage>
        <taxon>Eukaryota</taxon>
        <taxon>Viridiplantae</taxon>
        <taxon>Streptophyta</taxon>
        <taxon>Embryophyta</taxon>
        <taxon>Tracheophyta</taxon>
        <taxon>Spermatophyta</taxon>
        <taxon>Magnoliopsida</taxon>
        <taxon>Liliopsida</taxon>
        <taxon>Poales</taxon>
        <taxon>Poaceae</taxon>
        <taxon>PACMAD clade</taxon>
        <taxon>Arundinoideae</taxon>
        <taxon>Arundineae</taxon>
        <taxon>Arundo</taxon>
    </lineage>
</organism>
<accession>A0A0A9G9M4</accession>
<evidence type="ECO:0000313" key="2">
    <source>
        <dbReference type="EMBL" id="JAE19256.1"/>
    </source>
</evidence>
<dbReference type="EMBL" id="GBRH01178640">
    <property type="protein sequence ID" value="JAE19256.1"/>
    <property type="molecule type" value="Transcribed_RNA"/>
</dbReference>
<proteinExistence type="predicted"/>
<name>A0A0A9G9M4_ARUDO</name>
<feature type="region of interest" description="Disordered" evidence="1">
    <location>
        <begin position="73"/>
        <end position="114"/>
    </location>
</feature>
<feature type="compositionally biased region" description="Low complexity" evidence="1">
    <location>
        <begin position="80"/>
        <end position="99"/>
    </location>
</feature>
<reference evidence="2" key="1">
    <citation type="submission" date="2014-09" db="EMBL/GenBank/DDBJ databases">
        <authorList>
            <person name="Magalhaes I.L.F."/>
            <person name="Oliveira U."/>
            <person name="Santos F.R."/>
            <person name="Vidigal T.H.D.A."/>
            <person name="Brescovit A.D."/>
            <person name="Santos A.J."/>
        </authorList>
    </citation>
    <scope>NUCLEOTIDE SEQUENCE</scope>
    <source>
        <tissue evidence="2">Shoot tissue taken approximately 20 cm above the soil surface</tissue>
    </source>
</reference>